<dbReference type="RefSeq" id="WP_219536558.1">
    <property type="nucleotide sequence ID" value="NZ_JAHKRM010000031.1"/>
</dbReference>
<name>A0ABW4GWM8_9ACTN</name>
<evidence type="ECO:0000313" key="2">
    <source>
        <dbReference type="Proteomes" id="UP001597097"/>
    </source>
</evidence>
<sequence>MHWSLLPWLLDRLGGDAWDVFHAGFGAMATRYEALGLDQLLPIDRVWVGVRSTRDGAFGGFHHPDQGYRHLQMGAVVTRYGDLYSPAIPSAGLVALDLLRAYAHDCLHYGSHREYGLQGGEVVRTQYGFNRRTTAGRSYSAPDPKGAATTRNLGVIMEGATDREAAAIARHAAHHLGIPIPDGTDQFAFLDATGQLTCETLSRLPRHGPGAGTPPTADRFLAAMGSYARSVNGRYRAFLGEIGERESDELHVQITTAMISGSVASLSAWLDIKRGPGAFAALFRAASYDGPEPDGAA</sequence>
<dbReference type="EMBL" id="JBHUCM010000070">
    <property type="protein sequence ID" value="MFD1547035.1"/>
    <property type="molecule type" value="Genomic_DNA"/>
</dbReference>
<gene>
    <name evidence="1" type="ORF">ACFSJ0_59055</name>
</gene>
<comment type="caution">
    <text evidence="1">The sequence shown here is derived from an EMBL/GenBank/DDBJ whole genome shotgun (WGS) entry which is preliminary data.</text>
</comment>
<evidence type="ECO:0000313" key="1">
    <source>
        <dbReference type="EMBL" id="MFD1547035.1"/>
    </source>
</evidence>
<dbReference type="Proteomes" id="UP001597097">
    <property type="component" value="Unassembled WGS sequence"/>
</dbReference>
<organism evidence="1 2">
    <name type="scientific">Nonomuraea guangzhouensis</name>
    <dbReference type="NCBI Taxonomy" id="1291555"/>
    <lineage>
        <taxon>Bacteria</taxon>
        <taxon>Bacillati</taxon>
        <taxon>Actinomycetota</taxon>
        <taxon>Actinomycetes</taxon>
        <taxon>Streptosporangiales</taxon>
        <taxon>Streptosporangiaceae</taxon>
        <taxon>Nonomuraea</taxon>
    </lineage>
</organism>
<accession>A0ABW4GWM8</accession>
<proteinExistence type="predicted"/>
<keyword evidence="2" id="KW-1185">Reference proteome</keyword>
<reference evidence="2" key="1">
    <citation type="journal article" date="2019" name="Int. J. Syst. Evol. Microbiol.">
        <title>The Global Catalogue of Microorganisms (GCM) 10K type strain sequencing project: providing services to taxonomists for standard genome sequencing and annotation.</title>
        <authorList>
            <consortium name="The Broad Institute Genomics Platform"/>
            <consortium name="The Broad Institute Genome Sequencing Center for Infectious Disease"/>
            <person name="Wu L."/>
            <person name="Ma J."/>
        </authorList>
    </citation>
    <scope>NUCLEOTIDE SEQUENCE [LARGE SCALE GENOMIC DNA]</scope>
    <source>
        <strain evidence="2">CGMCC 1.15399</strain>
    </source>
</reference>
<protein>
    <submittedName>
        <fullName evidence="1">Uncharacterized protein</fullName>
    </submittedName>
</protein>